<evidence type="ECO:0000256" key="5">
    <source>
        <dbReference type="ARBA" id="ARBA00022490"/>
    </source>
</evidence>
<dbReference type="SUPFAM" id="SSF55681">
    <property type="entry name" value="Class II aaRS and biotin synthetases"/>
    <property type="match status" value="1"/>
</dbReference>
<evidence type="ECO:0000256" key="3">
    <source>
        <dbReference type="ARBA" id="ARBA00012841"/>
    </source>
</evidence>
<sequence length="1033" mass="116459">MGWWNKTGQVPDPEKGIAPLDAQTAYNTQQNAMLGQNTPSDTDNARSRWPWNRTRSSQPQETIVMHVPLNATADGRASRGPMEWYREVVTGTGLPQTQPTTAVATDPSEAQDAGYFGRVFHPLRSPTAPNGVPPIVTDSTDPNHPSHRNFRERWEAGWESFEYPAGVSPKHRKFVKWIGRVGFVSKGIVYGLIGGMTAAAGDKLQFGREFSGAQNDESPQGAFILLGGFPAGTGLLIVMFIGLLFYALWRFWEAFTGQGSDATFGKFKNFFRYRFSPLVSGCVYVAYMYYIIKLIPLSGEDRNKSSQNGGCFPTCWGYSAIGRFGLVIFGIAFTIASLTQFQNAFGKRWHRDLDVHHRSSFVMYGVYTLGHIGFFARAGVFLFVAILLFKAVKGEVDTRYSTIANALNQLVDSRVGQVFMIILGTGLCVYAVFAILNARYKYFPTPPPSRIGPRGIQPPEPRIRTLKENILHYTHIRRDKSDSPSLILLNHRYSDASAENPQGLSKSALKKLEKQREKEKKKAEIAARVAAEASSKEAAFVDYSKGRYGKLPLNQSAERTGQVREKIERINESREGETVWIRARLQTSRAQGNKMCFFVFRQGTATIQGLLLQSEKEVSKVMMKYAQSIPSESIVLVEATIQKPVEDVQSCSVSKAELNVKQLFTVSEAQGRLPFSMEDSTRPETEFEQEGVQFSRVALDTRLDNRVLDLRSTTNNAIFKIQSAVCHLFREYLMRQNFMEIHTPKIIGAASEGGANVFTVDYFKGKAYLAQSPQLYKQMCIAADFERVFEIAPVFRAEDSNTHRHMTEFVGLDMEMSFEEHYHEVLEILEDMFVSIFRGLKANFSKEIEAVRRQYPFEDFQFLDKTLRLNFSEGIEMLREDIKANGPIGGVSEIGDEDDLSTAMERRLGELVKAKYHTDFFVLDKFPMAVRPFYTMPDAKNPKLSNSYDFFMRGQEILSGAQRIHDPELLTERTKVHGIDIATIQPYVDAFKLGAPPHAGGGIGLERVVFLYLDLHNIRRTSLFPRDPKRLTP</sequence>
<dbReference type="GO" id="GO:0003723">
    <property type="term" value="F:RNA binding"/>
    <property type="evidence" value="ECO:0007669"/>
    <property type="project" value="TreeGrafter"/>
</dbReference>
<dbReference type="NCBIfam" id="NF003483">
    <property type="entry name" value="PRK05159.1"/>
    <property type="match status" value="1"/>
</dbReference>
<comment type="caution">
    <text evidence="16">The sequence shown here is derived from an EMBL/GenBank/DDBJ whole genome shotgun (WGS) entry which is preliminary data.</text>
</comment>
<keyword evidence="5" id="KW-0963">Cytoplasm</keyword>
<feature type="domain" description="Aminoacyl-transfer RNA synthetases class-II family profile" evidence="15">
    <location>
        <begin position="719"/>
        <end position="1025"/>
    </location>
</feature>
<dbReference type="HAMAP" id="MF_02075">
    <property type="entry name" value="Asp_tRNA_synth_type2"/>
    <property type="match status" value="1"/>
</dbReference>
<comment type="similarity">
    <text evidence="2">Belongs to the class-II aminoacyl-tRNA synthetase family. Type 2 subfamily.</text>
</comment>
<dbReference type="GO" id="GO:0005524">
    <property type="term" value="F:ATP binding"/>
    <property type="evidence" value="ECO:0007669"/>
    <property type="project" value="UniProtKB-KW"/>
</dbReference>
<organism evidence="16 17">
    <name type="scientific">Bifiguratus adelaidae</name>
    <dbReference type="NCBI Taxonomy" id="1938954"/>
    <lineage>
        <taxon>Eukaryota</taxon>
        <taxon>Fungi</taxon>
        <taxon>Fungi incertae sedis</taxon>
        <taxon>Mucoromycota</taxon>
        <taxon>Mucoromycotina</taxon>
        <taxon>Endogonomycetes</taxon>
        <taxon>Endogonales</taxon>
        <taxon>Endogonales incertae sedis</taxon>
        <taxon>Bifiguratus</taxon>
    </lineage>
</organism>
<feature type="region of interest" description="Disordered" evidence="13">
    <location>
        <begin position="31"/>
        <end position="58"/>
    </location>
</feature>
<dbReference type="Proteomes" id="UP000242875">
    <property type="component" value="Unassembled WGS sequence"/>
</dbReference>
<dbReference type="InterPro" id="IPR045864">
    <property type="entry name" value="aa-tRNA-synth_II/BPL/LPL"/>
</dbReference>
<dbReference type="EC" id="6.1.1.12" evidence="3"/>
<dbReference type="GO" id="GO:0017101">
    <property type="term" value="C:aminoacyl-tRNA synthetase multienzyme complex"/>
    <property type="evidence" value="ECO:0007669"/>
    <property type="project" value="TreeGrafter"/>
</dbReference>
<dbReference type="Gene3D" id="3.30.930.10">
    <property type="entry name" value="Bira Bifunctional Protein, Domain 2"/>
    <property type="match status" value="1"/>
</dbReference>
<evidence type="ECO:0000256" key="9">
    <source>
        <dbReference type="ARBA" id="ARBA00022917"/>
    </source>
</evidence>
<dbReference type="PANTHER" id="PTHR43450:SF1">
    <property type="entry name" value="ASPARTATE--TRNA LIGASE, CYTOPLASMIC"/>
    <property type="match status" value="1"/>
</dbReference>
<dbReference type="CDD" id="cd04320">
    <property type="entry name" value="AspRS_cyto_N"/>
    <property type="match status" value="1"/>
</dbReference>
<evidence type="ECO:0000256" key="13">
    <source>
        <dbReference type="SAM" id="MobiDB-lite"/>
    </source>
</evidence>
<evidence type="ECO:0000313" key="16">
    <source>
        <dbReference type="EMBL" id="OZJ04919.1"/>
    </source>
</evidence>
<dbReference type="SUPFAM" id="SSF50249">
    <property type="entry name" value="Nucleic acid-binding proteins"/>
    <property type="match status" value="1"/>
</dbReference>
<dbReference type="InterPro" id="IPR002312">
    <property type="entry name" value="Asp/Asn-tRNA-synth_IIb"/>
</dbReference>
<evidence type="ECO:0000256" key="7">
    <source>
        <dbReference type="ARBA" id="ARBA00022741"/>
    </source>
</evidence>
<dbReference type="PROSITE" id="PS50862">
    <property type="entry name" value="AA_TRNA_LIGASE_II"/>
    <property type="match status" value="1"/>
</dbReference>
<proteinExistence type="inferred from homology"/>
<feature type="transmembrane region" description="Helical" evidence="14">
    <location>
        <begin position="177"/>
        <end position="201"/>
    </location>
</feature>
<dbReference type="InterPro" id="IPR012340">
    <property type="entry name" value="NA-bd_OB-fold"/>
</dbReference>
<keyword evidence="14" id="KW-0472">Membrane</keyword>
<dbReference type="InterPro" id="IPR009597">
    <property type="entry name" value="DUF1206"/>
</dbReference>
<evidence type="ECO:0000259" key="15">
    <source>
        <dbReference type="PROSITE" id="PS50862"/>
    </source>
</evidence>
<dbReference type="GO" id="GO:0005829">
    <property type="term" value="C:cytosol"/>
    <property type="evidence" value="ECO:0007669"/>
    <property type="project" value="TreeGrafter"/>
</dbReference>
<dbReference type="InterPro" id="IPR006195">
    <property type="entry name" value="aa-tRNA-synth_II"/>
</dbReference>
<evidence type="ECO:0000256" key="11">
    <source>
        <dbReference type="ARBA" id="ARBA00033155"/>
    </source>
</evidence>
<evidence type="ECO:0000313" key="17">
    <source>
        <dbReference type="Proteomes" id="UP000242875"/>
    </source>
</evidence>
<dbReference type="InterPro" id="IPR004364">
    <property type="entry name" value="Aa-tRNA-synt_II"/>
</dbReference>
<accession>A0A261Y2T4</accession>
<name>A0A261Y2T4_9FUNG</name>
<keyword evidence="14" id="KW-1133">Transmembrane helix</keyword>
<dbReference type="OrthoDB" id="372395at2759"/>
<dbReference type="NCBIfam" id="TIGR00458">
    <property type="entry name" value="aspS_nondisc"/>
    <property type="match status" value="1"/>
</dbReference>
<keyword evidence="9" id="KW-0648">Protein biosynthesis</keyword>
<evidence type="ECO:0000256" key="6">
    <source>
        <dbReference type="ARBA" id="ARBA00022598"/>
    </source>
</evidence>
<dbReference type="InterPro" id="IPR004365">
    <property type="entry name" value="NA-bd_OB_tRNA"/>
</dbReference>
<comment type="subcellular location">
    <subcellularLocation>
        <location evidence="1">Cytoplasm</location>
    </subcellularLocation>
</comment>
<keyword evidence="7" id="KW-0547">Nucleotide-binding</keyword>
<feature type="transmembrane region" description="Helical" evidence="14">
    <location>
        <begin position="221"/>
        <end position="249"/>
    </location>
</feature>
<dbReference type="AlphaFoldDB" id="A0A261Y2T4"/>
<feature type="compositionally biased region" description="Polar residues" evidence="13">
    <location>
        <begin position="31"/>
        <end position="42"/>
    </location>
</feature>
<gene>
    <name evidence="16" type="ORF">BZG36_02636</name>
</gene>
<comment type="catalytic activity">
    <reaction evidence="12">
        <text>tRNA(Asp) + L-aspartate + ATP = L-aspartyl-tRNA(Asp) + AMP + diphosphate</text>
        <dbReference type="Rhea" id="RHEA:19649"/>
        <dbReference type="Rhea" id="RHEA-COMP:9660"/>
        <dbReference type="Rhea" id="RHEA-COMP:9678"/>
        <dbReference type="ChEBI" id="CHEBI:29991"/>
        <dbReference type="ChEBI" id="CHEBI:30616"/>
        <dbReference type="ChEBI" id="CHEBI:33019"/>
        <dbReference type="ChEBI" id="CHEBI:78442"/>
        <dbReference type="ChEBI" id="CHEBI:78516"/>
        <dbReference type="ChEBI" id="CHEBI:456215"/>
        <dbReference type="EC" id="6.1.1.12"/>
    </reaction>
</comment>
<keyword evidence="6" id="KW-0436">Ligase</keyword>
<dbReference type="CDD" id="cd00776">
    <property type="entry name" value="AsxRS_core"/>
    <property type="match status" value="1"/>
</dbReference>
<keyword evidence="8" id="KW-0067">ATP-binding</keyword>
<dbReference type="PANTHER" id="PTHR43450">
    <property type="entry name" value="ASPARTYL-TRNA SYNTHETASE"/>
    <property type="match status" value="1"/>
</dbReference>
<evidence type="ECO:0000256" key="8">
    <source>
        <dbReference type="ARBA" id="ARBA00022840"/>
    </source>
</evidence>
<evidence type="ECO:0000256" key="12">
    <source>
        <dbReference type="ARBA" id="ARBA00047904"/>
    </source>
</evidence>
<feature type="transmembrane region" description="Helical" evidence="14">
    <location>
        <begin position="320"/>
        <end position="341"/>
    </location>
</feature>
<evidence type="ECO:0000256" key="14">
    <source>
        <dbReference type="SAM" id="Phobius"/>
    </source>
</evidence>
<dbReference type="Pfam" id="PF00152">
    <property type="entry name" value="tRNA-synt_2"/>
    <property type="match status" value="1"/>
</dbReference>
<protein>
    <recommendedName>
        <fullName evidence="4">Aspartate--tRNA ligase, cytoplasmic</fullName>
        <ecNumber evidence="3">6.1.1.12</ecNumber>
    </recommendedName>
    <alternativeName>
        <fullName evidence="11">Aspartyl-tRNA synthetase</fullName>
    </alternativeName>
</protein>
<evidence type="ECO:0000256" key="1">
    <source>
        <dbReference type="ARBA" id="ARBA00004496"/>
    </source>
</evidence>
<dbReference type="Pfam" id="PF01336">
    <property type="entry name" value="tRNA_anti-codon"/>
    <property type="match status" value="1"/>
</dbReference>
<evidence type="ECO:0000256" key="2">
    <source>
        <dbReference type="ARBA" id="ARBA00005312"/>
    </source>
</evidence>
<dbReference type="EMBL" id="MVBO01000026">
    <property type="protein sequence ID" value="OZJ04919.1"/>
    <property type="molecule type" value="Genomic_DNA"/>
</dbReference>
<dbReference type="GO" id="GO:0004815">
    <property type="term" value="F:aspartate-tRNA ligase activity"/>
    <property type="evidence" value="ECO:0007669"/>
    <property type="project" value="UniProtKB-EC"/>
</dbReference>
<keyword evidence="10" id="KW-0030">Aminoacyl-tRNA synthetase</keyword>
<keyword evidence="14" id="KW-0812">Transmembrane</keyword>
<keyword evidence="17" id="KW-1185">Reference proteome</keyword>
<dbReference type="GO" id="GO:0006422">
    <property type="term" value="P:aspartyl-tRNA aminoacylation"/>
    <property type="evidence" value="ECO:0007669"/>
    <property type="project" value="InterPro"/>
</dbReference>
<dbReference type="PRINTS" id="PR01042">
    <property type="entry name" value="TRNASYNTHASP"/>
</dbReference>
<dbReference type="FunFam" id="2.40.50.140:FF:000132">
    <property type="entry name" value="Aspartyl-tRNA synthetase, cytoplasmic"/>
    <property type="match status" value="1"/>
</dbReference>
<dbReference type="Pfam" id="PF06724">
    <property type="entry name" value="DUF1206"/>
    <property type="match status" value="2"/>
</dbReference>
<dbReference type="Gene3D" id="2.40.50.140">
    <property type="entry name" value="Nucleic acid-binding proteins"/>
    <property type="match status" value="1"/>
</dbReference>
<feature type="transmembrane region" description="Helical" evidence="14">
    <location>
        <begin position="361"/>
        <end position="389"/>
    </location>
</feature>
<evidence type="ECO:0000256" key="4">
    <source>
        <dbReference type="ARBA" id="ARBA00018853"/>
    </source>
</evidence>
<feature type="transmembrane region" description="Helical" evidence="14">
    <location>
        <begin position="415"/>
        <end position="436"/>
    </location>
</feature>
<dbReference type="InterPro" id="IPR004523">
    <property type="entry name" value="Asp-tRNA_synthase_2"/>
</dbReference>
<reference evidence="16 17" key="1">
    <citation type="journal article" date="2017" name="Mycologia">
        <title>Bifiguratus adelaidae, gen. et sp. nov., a new member of Mucoromycotina in endophytic and soil-dwelling habitats.</title>
        <authorList>
            <person name="Torres-Cruz T.J."/>
            <person name="Billingsley Tobias T.L."/>
            <person name="Almatruk M."/>
            <person name="Hesse C."/>
            <person name="Kuske C.R."/>
            <person name="Desiro A."/>
            <person name="Benucci G.M."/>
            <person name="Bonito G."/>
            <person name="Stajich J.E."/>
            <person name="Dunlap C."/>
            <person name="Arnold A.E."/>
            <person name="Porras-Alfaro A."/>
        </authorList>
    </citation>
    <scope>NUCLEOTIDE SEQUENCE [LARGE SCALE GENOMIC DNA]</scope>
    <source>
        <strain evidence="16 17">AZ0501</strain>
    </source>
</reference>
<dbReference type="FunFam" id="3.30.930.10:FF:000013">
    <property type="entry name" value="Aspartate--tRNA ligase, cytoplasmic"/>
    <property type="match status" value="1"/>
</dbReference>
<feature type="transmembrane region" description="Helical" evidence="14">
    <location>
        <begin position="270"/>
        <end position="292"/>
    </location>
</feature>
<evidence type="ECO:0000256" key="10">
    <source>
        <dbReference type="ARBA" id="ARBA00023146"/>
    </source>
</evidence>